<evidence type="ECO:0000256" key="4">
    <source>
        <dbReference type="ARBA" id="ARBA00022692"/>
    </source>
</evidence>
<protein>
    <submittedName>
        <fullName evidence="8">NrfD/PsrC family molybdoenzyme membrane anchor subunit</fullName>
    </submittedName>
</protein>
<dbReference type="InterPro" id="IPR005614">
    <property type="entry name" value="NrfD-like"/>
</dbReference>
<dbReference type="Gene3D" id="1.20.1630.10">
    <property type="entry name" value="Formate dehydrogenase/DMSO reductase domain"/>
    <property type="match status" value="1"/>
</dbReference>
<evidence type="ECO:0000256" key="7">
    <source>
        <dbReference type="SAM" id="Phobius"/>
    </source>
</evidence>
<comment type="caution">
    <text evidence="8">The sequence shown here is derived from an EMBL/GenBank/DDBJ whole genome shotgun (WGS) entry which is preliminary data.</text>
</comment>
<evidence type="ECO:0000256" key="5">
    <source>
        <dbReference type="ARBA" id="ARBA00022989"/>
    </source>
</evidence>
<sequence>MSVTTKQVGIMLLALTGLLVTGWLVFDSLSTHGHAAFNTDNLGIFWGFPIVIYDYFLLTSTGLAMVATMAILFGGDDFRPIIRRAVWLALAGLLGGVAVLMLELGHPLRALWAIPFSFAFSSPLYWKVMAVSFYVLSLLILLARMLKPDWSMADLRANAVVTLVLALSVTAIAGVVYGSQSFRPFWASGDIPVAFIFESLLGGLAFIIFFSYLAYAFNPAAVPASVKRLFDDRLTGLLALAIFIHLLFVVARMSSGLYGNVEGLQVWRHVATSPLFLAEVFLGLLLPLVLLTYPGTRIRPWAQIIAALLVMNALLIARYEYIIGGQLVPLFKGAWAPDLLSYMPSPTEWLLLLIAVFLSNFVNAFGEVTLKLGREGSAHP</sequence>
<keyword evidence="4 7" id="KW-0812">Transmembrane</keyword>
<evidence type="ECO:0000256" key="2">
    <source>
        <dbReference type="ARBA" id="ARBA00008929"/>
    </source>
</evidence>
<dbReference type="RefSeq" id="WP_369665233.1">
    <property type="nucleotide sequence ID" value="NZ_JBDKXB010000001.1"/>
</dbReference>
<comment type="subcellular location">
    <subcellularLocation>
        <location evidence="1">Cell membrane</location>
        <topology evidence="1">Multi-pass membrane protein</topology>
    </subcellularLocation>
</comment>
<dbReference type="Pfam" id="PF03916">
    <property type="entry name" value="NrfD"/>
    <property type="match status" value="1"/>
</dbReference>
<accession>A0ABV4BA70</accession>
<dbReference type="InterPro" id="IPR052049">
    <property type="entry name" value="Electron_transfer_protein"/>
</dbReference>
<dbReference type="PANTHER" id="PTHR34856:SF2">
    <property type="entry name" value="PROTEIN NRFD"/>
    <property type="match status" value="1"/>
</dbReference>
<dbReference type="EMBL" id="JBDKXB010000001">
    <property type="protein sequence ID" value="MEY6430849.1"/>
    <property type="molecule type" value="Genomic_DNA"/>
</dbReference>
<name>A0ABV4BA70_9GAMM</name>
<feature type="transmembrane region" description="Helical" evidence="7">
    <location>
        <begin position="236"/>
        <end position="255"/>
    </location>
</feature>
<feature type="transmembrane region" description="Helical" evidence="7">
    <location>
        <begin position="46"/>
        <end position="73"/>
    </location>
</feature>
<feature type="transmembrane region" description="Helical" evidence="7">
    <location>
        <begin position="349"/>
        <end position="370"/>
    </location>
</feature>
<feature type="transmembrane region" description="Helical" evidence="7">
    <location>
        <begin position="305"/>
        <end position="329"/>
    </location>
</feature>
<proteinExistence type="inferred from homology"/>
<keyword evidence="9" id="KW-1185">Reference proteome</keyword>
<keyword evidence="6 7" id="KW-0472">Membrane</keyword>
<evidence type="ECO:0000256" key="1">
    <source>
        <dbReference type="ARBA" id="ARBA00004651"/>
    </source>
</evidence>
<dbReference type="Proteomes" id="UP001564408">
    <property type="component" value="Unassembled WGS sequence"/>
</dbReference>
<reference evidence="8 9" key="1">
    <citation type="submission" date="2024-05" db="EMBL/GenBank/DDBJ databases">
        <title>Genome Sequence and Characterization of the New Strain Purple Sulfur Bacterium of Genus Thioalkalicoccus.</title>
        <authorList>
            <person name="Bryantseva I.A."/>
            <person name="Kyndt J.A."/>
            <person name="Imhoff J.F."/>
        </authorList>
    </citation>
    <scope>NUCLEOTIDE SEQUENCE [LARGE SCALE GENOMIC DNA]</scope>
    <source>
        <strain evidence="8 9">Um2</strain>
    </source>
</reference>
<gene>
    <name evidence="8" type="primary">nrfD</name>
    <name evidence="8" type="ORF">ABC977_00320</name>
</gene>
<feature type="transmembrane region" description="Helical" evidence="7">
    <location>
        <begin position="155"/>
        <end position="179"/>
    </location>
</feature>
<comment type="similarity">
    <text evidence="2">Belongs to the NrfD family.</text>
</comment>
<feature type="transmembrane region" description="Helical" evidence="7">
    <location>
        <begin position="191"/>
        <end position="215"/>
    </location>
</feature>
<evidence type="ECO:0000256" key="3">
    <source>
        <dbReference type="ARBA" id="ARBA00022475"/>
    </source>
</evidence>
<feature type="transmembrane region" description="Helical" evidence="7">
    <location>
        <begin position="85"/>
        <end position="104"/>
    </location>
</feature>
<keyword evidence="5 7" id="KW-1133">Transmembrane helix</keyword>
<evidence type="ECO:0000256" key="6">
    <source>
        <dbReference type="ARBA" id="ARBA00023136"/>
    </source>
</evidence>
<dbReference type="PANTHER" id="PTHR34856">
    <property type="entry name" value="PROTEIN NRFD"/>
    <property type="match status" value="1"/>
</dbReference>
<evidence type="ECO:0000313" key="9">
    <source>
        <dbReference type="Proteomes" id="UP001564408"/>
    </source>
</evidence>
<feature type="transmembrane region" description="Helical" evidence="7">
    <location>
        <begin position="124"/>
        <end position="143"/>
    </location>
</feature>
<feature type="transmembrane region" description="Helical" evidence="7">
    <location>
        <begin position="7"/>
        <end position="26"/>
    </location>
</feature>
<feature type="transmembrane region" description="Helical" evidence="7">
    <location>
        <begin position="275"/>
        <end position="293"/>
    </location>
</feature>
<organism evidence="8 9">
    <name type="scientific">Thioalkalicoccus limnaeus</name>
    <dbReference type="NCBI Taxonomy" id="120681"/>
    <lineage>
        <taxon>Bacteria</taxon>
        <taxon>Pseudomonadati</taxon>
        <taxon>Pseudomonadota</taxon>
        <taxon>Gammaproteobacteria</taxon>
        <taxon>Chromatiales</taxon>
        <taxon>Chromatiaceae</taxon>
        <taxon>Thioalkalicoccus</taxon>
    </lineage>
</organism>
<keyword evidence="3" id="KW-1003">Cell membrane</keyword>
<evidence type="ECO:0000313" key="8">
    <source>
        <dbReference type="EMBL" id="MEY6430849.1"/>
    </source>
</evidence>